<evidence type="ECO:0000313" key="3">
    <source>
        <dbReference type="Proteomes" id="UP000829196"/>
    </source>
</evidence>
<sequence length="157" mass="18080">MSLPTIASWNIRGFNSPDKVSFCRSLIKDQYLKMLCILEAKVSASSMDDLWFLRSHRLFENEGSCNNFLDSAPGRIWIKWDSSVFSFHQLFSSSQLIHGVISVGSFPPVYLSVIYAANTMEERKSLWDNLLDNIPPLDQPWVIMGDFNCCRFESEKR</sequence>
<dbReference type="Proteomes" id="UP000829196">
    <property type="component" value="Unassembled WGS sequence"/>
</dbReference>
<dbReference type="InterPro" id="IPR005135">
    <property type="entry name" value="Endo/exonuclease/phosphatase"/>
</dbReference>
<proteinExistence type="predicted"/>
<gene>
    <name evidence="2" type="ORF">KFK09_029243</name>
</gene>
<dbReference type="Gene3D" id="3.60.10.10">
    <property type="entry name" value="Endonuclease/exonuclease/phosphatase"/>
    <property type="match status" value="1"/>
</dbReference>
<dbReference type="EMBL" id="JAGYWB010000019">
    <property type="protein sequence ID" value="KAI0489401.1"/>
    <property type="molecule type" value="Genomic_DNA"/>
</dbReference>
<dbReference type="SUPFAM" id="SSF56219">
    <property type="entry name" value="DNase I-like"/>
    <property type="match status" value="1"/>
</dbReference>
<dbReference type="PANTHER" id="PTHR35218:SF9">
    <property type="entry name" value="ENDONUCLEASE_EXONUCLEASE_PHOSPHATASE DOMAIN-CONTAINING PROTEIN"/>
    <property type="match status" value="1"/>
</dbReference>
<accession>A0A8T3A571</accession>
<evidence type="ECO:0000259" key="1">
    <source>
        <dbReference type="Pfam" id="PF03372"/>
    </source>
</evidence>
<dbReference type="Pfam" id="PF03372">
    <property type="entry name" value="Exo_endo_phos"/>
    <property type="match status" value="1"/>
</dbReference>
<organism evidence="2 3">
    <name type="scientific">Dendrobium nobile</name>
    <name type="common">Orchid</name>
    <dbReference type="NCBI Taxonomy" id="94219"/>
    <lineage>
        <taxon>Eukaryota</taxon>
        <taxon>Viridiplantae</taxon>
        <taxon>Streptophyta</taxon>
        <taxon>Embryophyta</taxon>
        <taxon>Tracheophyta</taxon>
        <taxon>Spermatophyta</taxon>
        <taxon>Magnoliopsida</taxon>
        <taxon>Liliopsida</taxon>
        <taxon>Asparagales</taxon>
        <taxon>Orchidaceae</taxon>
        <taxon>Epidendroideae</taxon>
        <taxon>Malaxideae</taxon>
        <taxon>Dendrobiinae</taxon>
        <taxon>Dendrobium</taxon>
    </lineage>
</organism>
<comment type="caution">
    <text evidence="2">The sequence shown here is derived from an EMBL/GenBank/DDBJ whole genome shotgun (WGS) entry which is preliminary data.</text>
</comment>
<dbReference type="InterPro" id="IPR036691">
    <property type="entry name" value="Endo/exonu/phosph_ase_sf"/>
</dbReference>
<name>A0A8T3A571_DENNO</name>
<reference evidence="2" key="1">
    <citation type="journal article" date="2022" name="Front. Genet.">
        <title>Chromosome-Scale Assembly of the Dendrobium nobile Genome Provides Insights Into the Molecular Mechanism of the Biosynthesis of the Medicinal Active Ingredient of Dendrobium.</title>
        <authorList>
            <person name="Xu Q."/>
            <person name="Niu S.-C."/>
            <person name="Li K.-L."/>
            <person name="Zheng P.-J."/>
            <person name="Zhang X.-J."/>
            <person name="Jia Y."/>
            <person name="Liu Y."/>
            <person name="Niu Y.-X."/>
            <person name="Yu L.-H."/>
            <person name="Chen D.-F."/>
            <person name="Zhang G.-Q."/>
        </authorList>
    </citation>
    <scope>NUCLEOTIDE SEQUENCE</scope>
    <source>
        <tissue evidence="2">Leaf</tissue>
    </source>
</reference>
<dbReference type="AlphaFoldDB" id="A0A8T3A571"/>
<dbReference type="SMR" id="A0A8T3A571"/>
<dbReference type="PANTHER" id="PTHR35218">
    <property type="entry name" value="RNASE H DOMAIN-CONTAINING PROTEIN"/>
    <property type="match status" value="1"/>
</dbReference>
<dbReference type="GO" id="GO:0003824">
    <property type="term" value="F:catalytic activity"/>
    <property type="evidence" value="ECO:0007669"/>
    <property type="project" value="InterPro"/>
</dbReference>
<protein>
    <recommendedName>
        <fullName evidence="1">Endonuclease/exonuclease/phosphatase domain-containing protein</fullName>
    </recommendedName>
</protein>
<evidence type="ECO:0000313" key="2">
    <source>
        <dbReference type="EMBL" id="KAI0489401.1"/>
    </source>
</evidence>
<keyword evidence="3" id="KW-1185">Reference proteome</keyword>
<feature type="domain" description="Endonuclease/exonuclease/phosphatase" evidence="1">
    <location>
        <begin position="7"/>
        <end position="154"/>
    </location>
</feature>
<dbReference type="OrthoDB" id="1932741at2759"/>